<dbReference type="HOGENOM" id="CLU_2085429_0_0_1"/>
<dbReference type="Proteomes" id="UP000006702">
    <property type="component" value="Unassembled WGS sequence"/>
</dbReference>
<dbReference type="GeneID" id="4589977"/>
<name>A1D5V6_NEOFI</name>
<evidence type="ECO:0000313" key="3">
    <source>
        <dbReference type="EMBL" id="EAW21100.1"/>
    </source>
</evidence>
<feature type="region of interest" description="Disordered" evidence="1">
    <location>
        <begin position="47"/>
        <end position="67"/>
    </location>
</feature>
<feature type="compositionally biased region" description="Basic residues" evidence="1">
    <location>
        <begin position="47"/>
        <end position="62"/>
    </location>
</feature>
<reference evidence="4" key="1">
    <citation type="journal article" date="2008" name="PLoS Genet.">
        <title>Genomic islands in the pathogenic filamentous fungus Aspergillus fumigatus.</title>
        <authorList>
            <person name="Fedorova N.D."/>
            <person name="Khaldi N."/>
            <person name="Joardar V.S."/>
            <person name="Maiti R."/>
            <person name="Amedeo P."/>
            <person name="Anderson M.J."/>
            <person name="Crabtree J."/>
            <person name="Silva J.C."/>
            <person name="Badger J.H."/>
            <person name="Albarraq A."/>
            <person name="Angiuoli S."/>
            <person name="Bussey H."/>
            <person name="Bowyer P."/>
            <person name="Cotty P.J."/>
            <person name="Dyer P.S."/>
            <person name="Egan A."/>
            <person name="Galens K."/>
            <person name="Fraser-Liggett C.M."/>
            <person name="Haas B.J."/>
            <person name="Inman J.M."/>
            <person name="Kent R."/>
            <person name="Lemieux S."/>
            <person name="Malavazi I."/>
            <person name="Orvis J."/>
            <person name="Roemer T."/>
            <person name="Ronning C.M."/>
            <person name="Sundaram J.P."/>
            <person name="Sutton G."/>
            <person name="Turner G."/>
            <person name="Venter J.C."/>
            <person name="White O.R."/>
            <person name="Whitty B.R."/>
            <person name="Youngman P."/>
            <person name="Wolfe K.H."/>
            <person name="Goldman G.H."/>
            <person name="Wortman J.R."/>
            <person name="Jiang B."/>
            <person name="Denning D.W."/>
            <person name="Nierman W.C."/>
        </authorList>
    </citation>
    <scope>NUCLEOTIDE SEQUENCE [LARGE SCALE GENOMIC DNA]</scope>
    <source>
        <strain evidence="4">ATCC 1020 / DSM 3700 / CBS 544.65 / FGSC A1164 / JCM 1740 / NRRL 181 / WB 181</strain>
    </source>
</reference>
<proteinExistence type="predicted"/>
<dbReference type="AlphaFoldDB" id="A1D5V6"/>
<dbReference type="RefSeq" id="XP_001262997.1">
    <property type="nucleotide sequence ID" value="XM_001262996.1"/>
</dbReference>
<dbReference type="KEGG" id="nfi:NFIA_062610"/>
<protein>
    <submittedName>
        <fullName evidence="3">Uncharacterized protein</fullName>
    </submittedName>
</protein>
<evidence type="ECO:0000313" key="4">
    <source>
        <dbReference type="Proteomes" id="UP000006702"/>
    </source>
</evidence>
<evidence type="ECO:0000256" key="2">
    <source>
        <dbReference type="SAM" id="SignalP"/>
    </source>
</evidence>
<keyword evidence="4" id="KW-1185">Reference proteome</keyword>
<evidence type="ECO:0000256" key="1">
    <source>
        <dbReference type="SAM" id="MobiDB-lite"/>
    </source>
</evidence>
<sequence>MKLSIDTLLVAAASVVLGGTLVPVTDNPEECGSLVVMYDPDALRGSHCGRRPQMRRPPLGRHRPTEGASLAPWDAALELAQSGAPGLEARAKTLTTLMRLMGALAGSAGWPVATQAE</sequence>
<feature type="chain" id="PRO_5002634091" evidence="2">
    <location>
        <begin position="19"/>
        <end position="117"/>
    </location>
</feature>
<gene>
    <name evidence="3" type="ORF">NFIA_062610</name>
</gene>
<keyword evidence="2" id="KW-0732">Signal</keyword>
<dbReference type="VEuPathDB" id="FungiDB:NFIA_062610"/>
<feature type="signal peptide" evidence="2">
    <location>
        <begin position="1"/>
        <end position="18"/>
    </location>
</feature>
<organism evidence="3 4">
    <name type="scientific">Neosartorya fischeri (strain ATCC 1020 / DSM 3700 / CBS 544.65 / FGSC A1164 / JCM 1740 / NRRL 181 / WB 181)</name>
    <name type="common">Aspergillus fischerianus</name>
    <dbReference type="NCBI Taxonomy" id="331117"/>
    <lineage>
        <taxon>Eukaryota</taxon>
        <taxon>Fungi</taxon>
        <taxon>Dikarya</taxon>
        <taxon>Ascomycota</taxon>
        <taxon>Pezizomycotina</taxon>
        <taxon>Eurotiomycetes</taxon>
        <taxon>Eurotiomycetidae</taxon>
        <taxon>Eurotiales</taxon>
        <taxon>Aspergillaceae</taxon>
        <taxon>Aspergillus</taxon>
        <taxon>Aspergillus subgen. Fumigati</taxon>
    </lineage>
</organism>
<dbReference type="OrthoDB" id="3660930at2759"/>
<dbReference type="EMBL" id="DS027690">
    <property type="protein sequence ID" value="EAW21100.1"/>
    <property type="molecule type" value="Genomic_DNA"/>
</dbReference>
<accession>A1D5V6</accession>